<evidence type="ECO:0000256" key="1">
    <source>
        <dbReference type="ARBA" id="ARBA00002151"/>
    </source>
</evidence>
<dbReference type="Pfam" id="PF00383">
    <property type="entry name" value="dCMP_cyt_deam_1"/>
    <property type="match status" value="1"/>
</dbReference>
<dbReference type="PANTHER" id="PTHR38011">
    <property type="entry name" value="DIHYDROFOLATE REDUCTASE FAMILY PROTEIN (AFU_ORTHOLOGUE AFUA_8G06820)"/>
    <property type="match status" value="1"/>
</dbReference>
<dbReference type="GO" id="GO:0008835">
    <property type="term" value="F:diaminohydroxyphosphoribosylaminopyrimidine deaminase activity"/>
    <property type="evidence" value="ECO:0007669"/>
    <property type="project" value="UniProtKB-EC"/>
</dbReference>
<evidence type="ECO:0000256" key="10">
    <source>
        <dbReference type="ARBA" id="ARBA00022857"/>
    </source>
</evidence>
<evidence type="ECO:0000313" key="18">
    <source>
        <dbReference type="EMBL" id="OAN50618.1"/>
    </source>
</evidence>
<evidence type="ECO:0000256" key="5">
    <source>
        <dbReference type="ARBA" id="ARBA00007417"/>
    </source>
</evidence>
<keyword evidence="12" id="KW-0511">Multifunctional enzyme</keyword>
<evidence type="ECO:0000256" key="13">
    <source>
        <dbReference type="PIRNR" id="PIRNR006769"/>
    </source>
</evidence>
<organism evidence="18 19">
    <name type="scientific">Magnetospirillum moscoviense</name>
    <dbReference type="NCBI Taxonomy" id="1437059"/>
    <lineage>
        <taxon>Bacteria</taxon>
        <taxon>Pseudomonadati</taxon>
        <taxon>Pseudomonadota</taxon>
        <taxon>Alphaproteobacteria</taxon>
        <taxon>Rhodospirillales</taxon>
        <taxon>Rhodospirillaceae</taxon>
        <taxon>Magnetospirillum</taxon>
    </lineage>
</organism>
<comment type="catalytic activity">
    <reaction evidence="13">
        <text>2,5-diamino-6-hydroxy-4-(5-phosphoribosylamino)-pyrimidine + H2O + H(+) = 5-amino-6-(5-phospho-D-ribosylamino)uracil + NH4(+)</text>
        <dbReference type="Rhea" id="RHEA:21868"/>
        <dbReference type="ChEBI" id="CHEBI:15377"/>
        <dbReference type="ChEBI" id="CHEBI:15378"/>
        <dbReference type="ChEBI" id="CHEBI:28938"/>
        <dbReference type="ChEBI" id="CHEBI:58453"/>
        <dbReference type="ChEBI" id="CHEBI:58614"/>
        <dbReference type="EC" id="3.5.4.26"/>
    </reaction>
</comment>
<dbReference type="InterPro" id="IPR011549">
    <property type="entry name" value="RibD_C"/>
</dbReference>
<dbReference type="InterPro" id="IPR002125">
    <property type="entry name" value="CMP_dCMP_dom"/>
</dbReference>
<comment type="caution">
    <text evidence="18">The sequence shown here is derived from an EMBL/GenBank/DDBJ whole genome shotgun (WGS) entry which is preliminary data.</text>
</comment>
<dbReference type="EC" id="1.1.1.193" evidence="13"/>
<comment type="catalytic activity">
    <reaction evidence="13">
        <text>5-amino-6-(5-phospho-D-ribitylamino)uracil + NADP(+) = 5-amino-6-(5-phospho-D-ribosylamino)uracil + NADPH + H(+)</text>
        <dbReference type="Rhea" id="RHEA:17845"/>
        <dbReference type="ChEBI" id="CHEBI:15378"/>
        <dbReference type="ChEBI" id="CHEBI:57783"/>
        <dbReference type="ChEBI" id="CHEBI:58349"/>
        <dbReference type="ChEBI" id="CHEBI:58421"/>
        <dbReference type="ChEBI" id="CHEBI:58453"/>
        <dbReference type="EC" id="1.1.1.193"/>
    </reaction>
</comment>
<dbReference type="InterPro" id="IPR016192">
    <property type="entry name" value="APOBEC/CMP_deaminase_Zn-bd"/>
</dbReference>
<dbReference type="AlphaFoldDB" id="A0A178MR83"/>
<dbReference type="EMBL" id="LWQU01000137">
    <property type="protein sequence ID" value="OAN50618.1"/>
    <property type="molecule type" value="Genomic_DNA"/>
</dbReference>
<evidence type="ECO:0000256" key="12">
    <source>
        <dbReference type="ARBA" id="ARBA00023268"/>
    </source>
</evidence>
<comment type="cofactor">
    <cofactor evidence="13 16">
        <name>Zn(2+)</name>
        <dbReference type="ChEBI" id="CHEBI:29105"/>
    </cofactor>
    <text evidence="13 16">Binds 1 zinc ion.</text>
</comment>
<dbReference type="GO" id="GO:0008703">
    <property type="term" value="F:5-amino-6-(5-phosphoribosylamino)uracil reductase activity"/>
    <property type="evidence" value="ECO:0007669"/>
    <property type="project" value="UniProtKB-EC"/>
</dbReference>
<dbReference type="GO" id="GO:0009231">
    <property type="term" value="P:riboflavin biosynthetic process"/>
    <property type="evidence" value="ECO:0007669"/>
    <property type="project" value="UniProtKB-UniPathway"/>
</dbReference>
<comment type="pathway">
    <text evidence="3 13">Cofactor biosynthesis; riboflavin biosynthesis; 5-amino-6-(D-ribitylamino)uracil from GTP: step 3/4.</text>
</comment>
<evidence type="ECO:0000256" key="16">
    <source>
        <dbReference type="PIRSR" id="PIRSR006769-3"/>
    </source>
</evidence>
<dbReference type="UniPathway" id="UPA00275">
    <property type="reaction ID" value="UER00401"/>
</dbReference>
<evidence type="ECO:0000256" key="8">
    <source>
        <dbReference type="ARBA" id="ARBA00022801"/>
    </source>
</evidence>
<reference evidence="18 19" key="1">
    <citation type="submission" date="2016-04" db="EMBL/GenBank/DDBJ databases">
        <title>Draft genome sequence of freshwater magnetotactic bacteria Magnetospirillum marisnigri SP-1 and Magnetospirillum moscoviense BB-1.</title>
        <authorList>
            <person name="Koziaeva V."/>
            <person name="Dziuba M.V."/>
            <person name="Ivanov T.M."/>
            <person name="Kuznetsov B."/>
            <person name="Grouzdev D.S."/>
        </authorList>
    </citation>
    <scope>NUCLEOTIDE SEQUENCE [LARGE SCALE GENOMIC DNA]</scope>
    <source>
        <strain evidence="18 19">BB-1</strain>
    </source>
</reference>
<evidence type="ECO:0000256" key="4">
    <source>
        <dbReference type="ARBA" id="ARBA00005259"/>
    </source>
</evidence>
<feature type="binding site" evidence="15">
    <location>
        <position position="164"/>
    </location>
    <ligand>
        <name>NADP(+)</name>
        <dbReference type="ChEBI" id="CHEBI:58349"/>
    </ligand>
</feature>
<dbReference type="GO" id="GO:0008270">
    <property type="term" value="F:zinc ion binding"/>
    <property type="evidence" value="ECO:0007669"/>
    <property type="project" value="InterPro"/>
</dbReference>
<gene>
    <name evidence="18" type="ORF">A6A05_12110</name>
</gene>
<feature type="domain" description="CMP/dCMP-type deaminase" evidence="17">
    <location>
        <begin position="1"/>
        <end position="117"/>
    </location>
</feature>
<dbReference type="GO" id="GO:0050661">
    <property type="term" value="F:NADP binding"/>
    <property type="evidence" value="ECO:0007669"/>
    <property type="project" value="InterPro"/>
</dbReference>
<dbReference type="Gene3D" id="3.40.140.10">
    <property type="entry name" value="Cytidine Deaminase, domain 2"/>
    <property type="match status" value="1"/>
</dbReference>
<dbReference type="FunFam" id="3.40.140.10:FF:000025">
    <property type="entry name" value="Riboflavin biosynthesis protein RibD"/>
    <property type="match status" value="1"/>
</dbReference>
<evidence type="ECO:0000256" key="7">
    <source>
        <dbReference type="ARBA" id="ARBA00022723"/>
    </source>
</evidence>
<feature type="binding site" evidence="15">
    <location>
        <position position="148"/>
    </location>
    <ligand>
        <name>NADP(+)</name>
        <dbReference type="ChEBI" id="CHEBI:58349"/>
    </ligand>
</feature>
<dbReference type="PROSITE" id="PS00903">
    <property type="entry name" value="CYT_DCMP_DEAMINASES_1"/>
    <property type="match status" value="1"/>
</dbReference>
<feature type="binding site" evidence="16">
    <location>
        <position position="78"/>
    </location>
    <ligand>
        <name>Zn(2+)</name>
        <dbReference type="ChEBI" id="CHEBI:29105"/>
        <note>catalytic</note>
    </ligand>
</feature>
<evidence type="ECO:0000256" key="6">
    <source>
        <dbReference type="ARBA" id="ARBA00022619"/>
    </source>
</evidence>
<dbReference type="PANTHER" id="PTHR38011:SF7">
    <property type="entry name" value="2,5-DIAMINO-6-RIBOSYLAMINO-4(3H)-PYRIMIDINONE 5'-PHOSPHATE REDUCTASE"/>
    <property type="match status" value="1"/>
</dbReference>
<comment type="similarity">
    <text evidence="5 13">In the C-terminal section; belongs to the HTP reductase family.</text>
</comment>
<dbReference type="NCBIfam" id="TIGR00227">
    <property type="entry name" value="ribD_Cterm"/>
    <property type="match status" value="1"/>
</dbReference>
<comment type="function">
    <text evidence="1 13">Converts 2,5-diamino-6-(ribosylamino)-4(3h)-pyrimidinone 5'-phosphate into 5-amino-6-(ribosylamino)-2,4(1h,3h)-pyrimidinedione 5'-phosphate.</text>
</comment>
<sequence>MRAALALARRGLGNVWPNPAVGCVIAHGGRVVGRGWTQPGGRPHAETEALAMAGSDARGATAFVTLEPCSHHGKTPPCADALIAAGISRVVVATEDPDPRVSGRGLARLREAGLDVITGICEAEARDLNAGFFLKIREGRPEVTLKLATSLDGRIATHGGESRWITGDSARQAAHLLRAETDAIMVGSGTALIDDPELTCRLPGLEERSPVRVVVDGRLRLPLTSRLVATANEVPCWVLTLDGCDANRRAVYEEAGVDVVEVPEGPDHTVDLGAALMILAESGITRVLVEGGAHLTAALLRAKLVDRLVWFRAPRMIGGDGLAAAVGFGIDHLAQTPRFEMTESRSVGADRVEFYKVL</sequence>
<comment type="similarity">
    <text evidence="4 13">In the N-terminal section; belongs to the cytidine and deoxycytidylate deaminase family.</text>
</comment>
<dbReference type="STRING" id="1437059.A6A05_12110"/>
<feature type="binding site" evidence="16">
    <location>
        <position position="69"/>
    </location>
    <ligand>
        <name>Zn(2+)</name>
        <dbReference type="ChEBI" id="CHEBI:29105"/>
        <note>catalytic</note>
    </ligand>
</feature>
<dbReference type="SUPFAM" id="SSF53597">
    <property type="entry name" value="Dihydrofolate reductase-like"/>
    <property type="match status" value="1"/>
</dbReference>
<dbReference type="InterPro" id="IPR016193">
    <property type="entry name" value="Cytidine_deaminase-like"/>
</dbReference>
<feature type="binding site" evidence="15">
    <location>
        <position position="178"/>
    </location>
    <ligand>
        <name>substrate</name>
    </ligand>
</feature>
<dbReference type="SUPFAM" id="SSF53927">
    <property type="entry name" value="Cytidine deaminase-like"/>
    <property type="match status" value="1"/>
</dbReference>
<evidence type="ECO:0000256" key="3">
    <source>
        <dbReference type="ARBA" id="ARBA00004910"/>
    </source>
</evidence>
<keyword evidence="8 13" id="KW-0378">Hydrolase</keyword>
<keyword evidence="19" id="KW-1185">Reference proteome</keyword>
<dbReference type="Proteomes" id="UP000078543">
    <property type="component" value="Unassembled WGS sequence"/>
</dbReference>
<evidence type="ECO:0000313" key="19">
    <source>
        <dbReference type="Proteomes" id="UP000078543"/>
    </source>
</evidence>
<feature type="binding site" evidence="15">
    <location>
        <position position="198"/>
    </location>
    <ligand>
        <name>substrate</name>
    </ligand>
</feature>
<feature type="active site" description="Proton donor" evidence="14">
    <location>
        <position position="46"/>
    </location>
</feature>
<comment type="pathway">
    <text evidence="2 13">Cofactor biosynthesis; riboflavin biosynthesis; 5-amino-6-(D-ribitylamino)uracil from GTP: step 2/4.</text>
</comment>
<keyword evidence="9 13" id="KW-0862">Zinc</keyword>
<dbReference type="RefSeq" id="WP_068500179.1">
    <property type="nucleotide sequence ID" value="NZ_LWQU01000137.1"/>
</dbReference>
<proteinExistence type="inferred from homology"/>
<feature type="binding site" evidence="16">
    <location>
        <position position="44"/>
    </location>
    <ligand>
        <name>Zn(2+)</name>
        <dbReference type="ChEBI" id="CHEBI:29105"/>
        <note>catalytic</note>
    </ligand>
</feature>
<evidence type="ECO:0000256" key="15">
    <source>
        <dbReference type="PIRSR" id="PIRSR006769-2"/>
    </source>
</evidence>
<evidence type="ECO:0000256" key="2">
    <source>
        <dbReference type="ARBA" id="ARBA00004882"/>
    </source>
</evidence>
<evidence type="ECO:0000259" key="17">
    <source>
        <dbReference type="PROSITE" id="PS51747"/>
    </source>
</evidence>
<feature type="binding site" evidence="15">
    <location>
        <begin position="292"/>
        <end position="298"/>
    </location>
    <ligand>
        <name>NADP(+)</name>
        <dbReference type="ChEBI" id="CHEBI:58349"/>
    </ligand>
</feature>
<dbReference type="PROSITE" id="PS51747">
    <property type="entry name" value="CYT_DCMP_DEAMINASES_2"/>
    <property type="match status" value="1"/>
</dbReference>
<feature type="binding site" evidence="15">
    <location>
        <position position="190"/>
    </location>
    <ligand>
        <name>NADP(+)</name>
        <dbReference type="ChEBI" id="CHEBI:58349"/>
    </ligand>
</feature>
<evidence type="ECO:0000256" key="14">
    <source>
        <dbReference type="PIRSR" id="PIRSR006769-1"/>
    </source>
</evidence>
<dbReference type="PIRSF" id="PIRSF006769">
    <property type="entry name" value="RibD"/>
    <property type="match status" value="1"/>
</dbReference>
<dbReference type="OrthoDB" id="9800865at2"/>
<dbReference type="EC" id="3.5.4.26" evidence="13"/>
<feature type="binding site" evidence="15">
    <location>
        <position position="201"/>
    </location>
    <ligand>
        <name>substrate</name>
    </ligand>
</feature>
<feature type="binding site" evidence="15">
    <location>
        <position position="162"/>
    </location>
    <ligand>
        <name>substrate</name>
    </ligand>
</feature>
<accession>A0A178MR83</accession>
<keyword evidence="6 13" id="KW-0686">Riboflavin biosynthesis</keyword>
<dbReference type="CDD" id="cd01284">
    <property type="entry name" value="Riboflavin_deaminase-reductase"/>
    <property type="match status" value="1"/>
</dbReference>
<dbReference type="InterPro" id="IPR004794">
    <property type="entry name" value="Eubact_RibD"/>
</dbReference>
<evidence type="ECO:0000256" key="11">
    <source>
        <dbReference type="ARBA" id="ARBA00023002"/>
    </source>
</evidence>
<keyword evidence="7 13" id="KW-0479">Metal-binding</keyword>
<dbReference type="InterPro" id="IPR024072">
    <property type="entry name" value="DHFR-like_dom_sf"/>
</dbReference>
<dbReference type="NCBIfam" id="TIGR00326">
    <property type="entry name" value="eubact_ribD"/>
    <property type="match status" value="1"/>
</dbReference>
<dbReference type="Gene3D" id="3.40.430.10">
    <property type="entry name" value="Dihydrofolate Reductase, subunit A"/>
    <property type="match status" value="1"/>
</dbReference>
<dbReference type="InterPro" id="IPR002734">
    <property type="entry name" value="RibDG_C"/>
</dbReference>
<keyword evidence="11 13" id="KW-0560">Oxidoreductase</keyword>
<feature type="binding site" evidence="15">
    <location>
        <position position="290"/>
    </location>
    <ligand>
        <name>substrate</name>
    </ligand>
</feature>
<name>A0A178MR83_9PROT</name>
<protein>
    <recommendedName>
        <fullName evidence="13">Riboflavin biosynthesis protein RibD</fullName>
    </recommendedName>
    <domain>
        <recommendedName>
            <fullName evidence="13">Diaminohydroxyphosphoribosylaminopyrimidine deaminase</fullName>
            <shortName evidence="13">DRAP deaminase</shortName>
            <ecNumber evidence="13">3.5.4.26</ecNumber>
        </recommendedName>
        <alternativeName>
            <fullName evidence="13">Riboflavin-specific deaminase</fullName>
        </alternativeName>
    </domain>
    <domain>
        <recommendedName>
            <fullName evidence="13">5-amino-6-(5-phosphoribosylamino)uracil reductase</fullName>
            <ecNumber evidence="13">1.1.1.193</ecNumber>
        </recommendedName>
        <alternativeName>
            <fullName evidence="13">HTP reductase</fullName>
        </alternativeName>
    </domain>
</protein>
<dbReference type="Pfam" id="PF01872">
    <property type="entry name" value="RibD_C"/>
    <property type="match status" value="1"/>
</dbReference>
<keyword evidence="10 13" id="KW-0521">NADP</keyword>
<feature type="binding site" evidence="15">
    <location>
        <position position="194"/>
    </location>
    <ligand>
        <name>NADP(+)</name>
        <dbReference type="ChEBI" id="CHEBI:58349"/>
    </ligand>
</feature>
<evidence type="ECO:0000256" key="9">
    <source>
        <dbReference type="ARBA" id="ARBA00022833"/>
    </source>
</evidence>
<dbReference type="InterPro" id="IPR050765">
    <property type="entry name" value="Riboflavin_Biosynth_HTPR"/>
</dbReference>